<dbReference type="STRING" id="3476.A0A2P5AHR1"/>
<comment type="caution">
    <text evidence="1">The sequence shown here is derived from an EMBL/GenBank/DDBJ whole genome shotgun (WGS) entry which is preliminary data.</text>
</comment>
<sequence>VLIGLAEILWHQKKTKRKIPSGNLSRGQQPFNSRSMDDLLAVLDEAQAEKSDVFICIIVRKH</sequence>
<keyword evidence="2" id="KW-1185">Reference proteome</keyword>
<accession>A0A2P5AHR1</accession>
<gene>
    <name evidence="1" type="ORF">PanWU01x14_331190</name>
</gene>
<proteinExistence type="predicted"/>
<evidence type="ECO:0000313" key="2">
    <source>
        <dbReference type="Proteomes" id="UP000237105"/>
    </source>
</evidence>
<evidence type="ECO:0000313" key="1">
    <source>
        <dbReference type="EMBL" id="PON36089.1"/>
    </source>
</evidence>
<feature type="non-terminal residue" evidence="1">
    <location>
        <position position="1"/>
    </location>
</feature>
<dbReference type="AlphaFoldDB" id="A0A2P5AHR1"/>
<name>A0A2P5AHR1_PARAD</name>
<dbReference type="OrthoDB" id="10413466at2759"/>
<dbReference type="Proteomes" id="UP000237105">
    <property type="component" value="Unassembled WGS sequence"/>
</dbReference>
<organism evidence="1 2">
    <name type="scientific">Parasponia andersonii</name>
    <name type="common">Sponia andersonii</name>
    <dbReference type="NCBI Taxonomy" id="3476"/>
    <lineage>
        <taxon>Eukaryota</taxon>
        <taxon>Viridiplantae</taxon>
        <taxon>Streptophyta</taxon>
        <taxon>Embryophyta</taxon>
        <taxon>Tracheophyta</taxon>
        <taxon>Spermatophyta</taxon>
        <taxon>Magnoliopsida</taxon>
        <taxon>eudicotyledons</taxon>
        <taxon>Gunneridae</taxon>
        <taxon>Pentapetalae</taxon>
        <taxon>rosids</taxon>
        <taxon>fabids</taxon>
        <taxon>Rosales</taxon>
        <taxon>Cannabaceae</taxon>
        <taxon>Parasponia</taxon>
    </lineage>
</organism>
<dbReference type="EMBL" id="JXTB01000584">
    <property type="protein sequence ID" value="PON36089.1"/>
    <property type="molecule type" value="Genomic_DNA"/>
</dbReference>
<reference evidence="2" key="1">
    <citation type="submission" date="2016-06" db="EMBL/GenBank/DDBJ databases">
        <title>Parallel loss of symbiosis genes in relatives of nitrogen-fixing non-legume Parasponia.</title>
        <authorList>
            <person name="Van Velzen R."/>
            <person name="Holmer R."/>
            <person name="Bu F."/>
            <person name="Rutten L."/>
            <person name="Van Zeijl A."/>
            <person name="Liu W."/>
            <person name="Santuari L."/>
            <person name="Cao Q."/>
            <person name="Sharma T."/>
            <person name="Shen D."/>
            <person name="Roswanjaya Y."/>
            <person name="Wardhani T."/>
            <person name="Kalhor M.S."/>
            <person name="Jansen J."/>
            <person name="Van den Hoogen J."/>
            <person name="Gungor B."/>
            <person name="Hartog M."/>
            <person name="Hontelez J."/>
            <person name="Verver J."/>
            <person name="Yang W.-C."/>
            <person name="Schijlen E."/>
            <person name="Repin R."/>
            <person name="Schilthuizen M."/>
            <person name="Schranz E."/>
            <person name="Heidstra R."/>
            <person name="Miyata K."/>
            <person name="Fedorova E."/>
            <person name="Kohlen W."/>
            <person name="Bisseling T."/>
            <person name="Smit S."/>
            <person name="Geurts R."/>
        </authorList>
    </citation>
    <scope>NUCLEOTIDE SEQUENCE [LARGE SCALE GENOMIC DNA]</scope>
    <source>
        <strain evidence="2">cv. WU1-14</strain>
    </source>
</reference>
<protein>
    <submittedName>
        <fullName evidence="1">Uncharacterized protein</fullName>
    </submittedName>
</protein>